<keyword evidence="2" id="KW-0789">Thiol protease inhibitor</keyword>
<protein>
    <recommendedName>
        <fullName evidence="4">Proteinase inhibitor I42 chagasin domain-containing protein</fullName>
    </recommendedName>
</protein>
<evidence type="ECO:0000259" key="4">
    <source>
        <dbReference type="Pfam" id="PF09394"/>
    </source>
</evidence>
<dbReference type="PANTHER" id="PTHR36530">
    <property type="entry name" value="INHIBITOR OF CYSTEINE PEPTIDASE"/>
    <property type="match status" value="1"/>
</dbReference>
<organism evidence="5 6">
    <name type="scientific">Blepharisma stoltei</name>
    <dbReference type="NCBI Taxonomy" id="1481888"/>
    <lineage>
        <taxon>Eukaryota</taxon>
        <taxon>Sar</taxon>
        <taxon>Alveolata</taxon>
        <taxon>Ciliophora</taxon>
        <taxon>Postciliodesmatophora</taxon>
        <taxon>Heterotrichea</taxon>
        <taxon>Heterotrichida</taxon>
        <taxon>Blepharismidae</taxon>
        <taxon>Blepharisma</taxon>
    </lineage>
</organism>
<evidence type="ECO:0000313" key="5">
    <source>
        <dbReference type="EMBL" id="CAG9330891.1"/>
    </source>
</evidence>
<accession>A0AAU9JZ45</accession>
<evidence type="ECO:0000313" key="6">
    <source>
        <dbReference type="Proteomes" id="UP001162131"/>
    </source>
</evidence>
<feature type="signal peptide" evidence="3">
    <location>
        <begin position="1"/>
        <end position="23"/>
    </location>
</feature>
<dbReference type="InterPro" id="IPR018990">
    <property type="entry name" value="Prot_inh_I42_chagasin"/>
</dbReference>
<dbReference type="InterPro" id="IPR052781">
    <property type="entry name" value="Cys_protease_inhibitor_I42"/>
</dbReference>
<evidence type="ECO:0000256" key="3">
    <source>
        <dbReference type="SAM" id="SignalP"/>
    </source>
</evidence>
<reference evidence="5" key="1">
    <citation type="submission" date="2021-09" db="EMBL/GenBank/DDBJ databases">
        <authorList>
            <consortium name="AG Swart"/>
            <person name="Singh M."/>
            <person name="Singh A."/>
            <person name="Seah K."/>
            <person name="Emmerich C."/>
        </authorList>
    </citation>
    <scope>NUCLEOTIDE SEQUENCE</scope>
    <source>
        <strain evidence="5">ATCC30299</strain>
    </source>
</reference>
<dbReference type="InterPro" id="IPR036331">
    <property type="entry name" value="Chagasin-like_sf"/>
</dbReference>
<dbReference type="Gene3D" id="2.60.40.2020">
    <property type="match status" value="1"/>
</dbReference>
<name>A0AAU9JZ45_9CILI</name>
<dbReference type="SUPFAM" id="SSF141066">
    <property type="entry name" value="ICP-like"/>
    <property type="match status" value="1"/>
</dbReference>
<keyword evidence="6" id="KW-1185">Reference proteome</keyword>
<dbReference type="Proteomes" id="UP001162131">
    <property type="component" value="Unassembled WGS sequence"/>
</dbReference>
<dbReference type="EMBL" id="CAJZBQ010000052">
    <property type="protein sequence ID" value="CAG9330891.1"/>
    <property type="molecule type" value="Genomic_DNA"/>
</dbReference>
<evidence type="ECO:0000256" key="2">
    <source>
        <dbReference type="ARBA" id="ARBA00022704"/>
    </source>
</evidence>
<evidence type="ECO:0000256" key="1">
    <source>
        <dbReference type="ARBA" id="ARBA00022690"/>
    </source>
</evidence>
<sequence>MKVFIFMLSIIIVISTYTSIDNAQEFKVIIGKITNVALSSNPTTGYSWFLNLPNSNKLKVPDLNGEYKLLSGLTGGGGVQVFEISCSELCEDGELLSLAFEYKRPWEAEPIKTKVVTAKVFSNPEL</sequence>
<feature type="chain" id="PRO_5044009549" description="Proteinase inhibitor I42 chagasin domain-containing protein" evidence="3">
    <location>
        <begin position="24"/>
        <end position="126"/>
    </location>
</feature>
<dbReference type="PANTHER" id="PTHR36530:SF1">
    <property type="entry name" value="AMOEBIASIN-1"/>
    <property type="match status" value="1"/>
</dbReference>
<comment type="caution">
    <text evidence="5">The sequence shown here is derived from an EMBL/GenBank/DDBJ whole genome shotgun (WGS) entry which is preliminary data.</text>
</comment>
<dbReference type="Pfam" id="PF09394">
    <property type="entry name" value="Inhibitor_I42"/>
    <property type="match status" value="1"/>
</dbReference>
<dbReference type="GO" id="GO:0004869">
    <property type="term" value="F:cysteine-type endopeptidase inhibitor activity"/>
    <property type="evidence" value="ECO:0007669"/>
    <property type="project" value="UniProtKB-KW"/>
</dbReference>
<dbReference type="AlphaFoldDB" id="A0AAU9JZ45"/>
<gene>
    <name evidence="5" type="ORF">BSTOLATCC_MIC52300</name>
</gene>
<keyword evidence="1" id="KW-0646">Protease inhibitor</keyword>
<feature type="domain" description="Proteinase inhibitor I42 chagasin" evidence="4">
    <location>
        <begin position="30"/>
        <end position="119"/>
    </location>
</feature>
<proteinExistence type="predicted"/>
<keyword evidence="3" id="KW-0732">Signal</keyword>